<feature type="compositionally biased region" description="Basic residues" evidence="1">
    <location>
        <begin position="77"/>
        <end position="89"/>
    </location>
</feature>
<dbReference type="Proteomes" id="UP001430953">
    <property type="component" value="Unassembled WGS sequence"/>
</dbReference>
<evidence type="ECO:0000256" key="1">
    <source>
        <dbReference type="SAM" id="MobiDB-lite"/>
    </source>
</evidence>
<dbReference type="AlphaFoldDB" id="A0AAW2FR92"/>
<sequence>MRIAERSSCLAHLHNGKRLGDRRGRRGLRAPAWVTATTAATASPDPVDRGRERESEREERGRYRPLPRARVQERSVTPRRRGTARHRRECRASFS</sequence>
<feature type="region of interest" description="Disordered" evidence="1">
    <location>
        <begin position="14"/>
        <end position="95"/>
    </location>
</feature>
<reference evidence="2 3" key="1">
    <citation type="submission" date="2023-03" db="EMBL/GenBank/DDBJ databases">
        <title>High recombination rates correlate with genetic variation in Cardiocondyla obscurior ants.</title>
        <authorList>
            <person name="Errbii M."/>
        </authorList>
    </citation>
    <scope>NUCLEOTIDE SEQUENCE [LARGE SCALE GENOMIC DNA]</scope>
    <source>
        <strain evidence="2">Alpha-2009</strain>
        <tissue evidence="2">Whole body</tissue>
    </source>
</reference>
<organism evidence="2 3">
    <name type="scientific">Cardiocondyla obscurior</name>
    <dbReference type="NCBI Taxonomy" id="286306"/>
    <lineage>
        <taxon>Eukaryota</taxon>
        <taxon>Metazoa</taxon>
        <taxon>Ecdysozoa</taxon>
        <taxon>Arthropoda</taxon>
        <taxon>Hexapoda</taxon>
        <taxon>Insecta</taxon>
        <taxon>Pterygota</taxon>
        <taxon>Neoptera</taxon>
        <taxon>Endopterygota</taxon>
        <taxon>Hymenoptera</taxon>
        <taxon>Apocrita</taxon>
        <taxon>Aculeata</taxon>
        <taxon>Formicoidea</taxon>
        <taxon>Formicidae</taxon>
        <taxon>Myrmicinae</taxon>
        <taxon>Cardiocondyla</taxon>
    </lineage>
</organism>
<name>A0AAW2FR92_9HYME</name>
<evidence type="ECO:0000313" key="3">
    <source>
        <dbReference type="Proteomes" id="UP001430953"/>
    </source>
</evidence>
<gene>
    <name evidence="2" type="ORF">PUN28_009276</name>
</gene>
<evidence type="ECO:0000313" key="2">
    <source>
        <dbReference type="EMBL" id="KAL0118494.1"/>
    </source>
</evidence>
<protein>
    <submittedName>
        <fullName evidence="2">Uncharacterized protein</fullName>
    </submittedName>
</protein>
<accession>A0AAW2FR92</accession>
<comment type="caution">
    <text evidence="2">The sequence shown here is derived from an EMBL/GenBank/DDBJ whole genome shotgun (WGS) entry which is preliminary data.</text>
</comment>
<dbReference type="EMBL" id="JADYXP020000008">
    <property type="protein sequence ID" value="KAL0118494.1"/>
    <property type="molecule type" value="Genomic_DNA"/>
</dbReference>
<proteinExistence type="predicted"/>
<feature type="compositionally biased region" description="Basic and acidic residues" evidence="1">
    <location>
        <begin position="46"/>
        <end position="62"/>
    </location>
</feature>
<keyword evidence="3" id="KW-1185">Reference proteome</keyword>